<protein>
    <submittedName>
        <fullName evidence="3">Uncharacterized protein</fullName>
    </submittedName>
</protein>
<feature type="region of interest" description="Disordered" evidence="1">
    <location>
        <begin position="200"/>
        <end position="263"/>
    </location>
</feature>
<dbReference type="OrthoDB" id="10530523at2759"/>
<sequence>MKYILIFGVAIIVKAAVSDLLSPPEPFSTESFGVLRNGLNTGKKNGNKKGSDASVTGGDGRPVVQRSEPTIRSIKSNQGETSTDGNEKSAAGDGMSDSSIAEATQNILEAVKQDEKSLRGGNAEIKPEETSESREDGKGDKSDLEKMKKDPILESIEGAEKQLSEAFSAVRTKIMSMGRGQKPIKVDCGTTRVRVVCSKKGEPEITETPETTETKEKTKAPKAIIEAITEINKEAEEKPEESPEPEMETERGESEETAEGEEE</sequence>
<feature type="compositionally biased region" description="Acidic residues" evidence="1">
    <location>
        <begin position="237"/>
        <end position="247"/>
    </location>
</feature>
<feature type="compositionally biased region" description="Basic and acidic residues" evidence="1">
    <location>
        <begin position="125"/>
        <end position="150"/>
    </location>
</feature>
<dbReference type="Proteomes" id="UP000244803">
    <property type="component" value="Chromosome 3"/>
</dbReference>
<feature type="signal peptide" evidence="2">
    <location>
        <begin position="1"/>
        <end position="15"/>
    </location>
</feature>
<feature type="compositionally biased region" description="Polar residues" evidence="1">
    <location>
        <begin position="67"/>
        <end position="84"/>
    </location>
</feature>
<gene>
    <name evidence="3" type="ORF">MACJ_002286</name>
</gene>
<dbReference type="EMBL" id="CP056066">
    <property type="protein sequence ID" value="UKJ89040.2"/>
    <property type="molecule type" value="Genomic_DNA"/>
</dbReference>
<evidence type="ECO:0000313" key="4">
    <source>
        <dbReference type="Proteomes" id="UP000244803"/>
    </source>
</evidence>
<evidence type="ECO:0000256" key="1">
    <source>
        <dbReference type="SAM" id="MobiDB-lite"/>
    </source>
</evidence>
<reference evidence="3" key="1">
    <citation type="submission" date="2022-07" db="EMBL/GenBank/DDBJ databases">
        <title>Evaluation of T. orientalis genome assembly methods using nanopore sequencing and analysis of variation between genomes.</title>
        <authorList>
            <person name="Yam J."/>
            <person name="Micallef M.L."/>
            <person name="Liu M."/>
            <person name="Djordjevic S.P."/>
            <person name="Bogema D.R."/>
            <person name="Jenkins C."/>
        </authorList>
    </citation>
    <scope>NUCLEOTIDE SEQUENCE</scope>
    <source>
        <strain evidence="3">Fish Creek</strain>
    </source>
</reference>
<name>A0A976QSK3_THEOR</name>
<accession>A0A976QSK3</accession>
<feature type="region of interest" description="Disordered" evidence="1">
    <location>
        <begin position="112"/>
        <end position="150"/>
    </location>
</feature>
<feature type="compositionally biased region" description="Low complexity" evidence="1">
    <location>
        <begin position="221"/>
        <end position="230"/>
    </location>
</feature>
<evidence type="ECO:0000313" key="3">
    <source>
        <dbReference type="EMBL" id="UKJ89040.2"/>
    </source>
</evidence>
<dbReference type="AlphaFoldDB" id="A0A976QSK3"/>
<organism evidence="3 4">
    <name type="scientific">Theileria orientalis</name>
    <dbReference type="NCBI Taxonomy" id="68886"/>
    <lineage>
        <taxon>Eukaryota</taxon>
        <taxon>Sar</taxon>
        <taxon>Alveolata</taxon>
        <taxon>Apicomplexa</taxon>
        <taxon>Aconoidasida</taxon>
        <taxon>Piroplasmida</taxon>
        <taxon>Theileriidae</taxon>
        <taxon>Theileria</taxon>
    </lineage>
</organism>
<keyword evidence="2" id="KW-0732">Signal</keyword>
<proteinExistence type="predicted"/>
<feature type="region of interest" description="Disordered" evidence="1">
    <location>
        <begin position="38"/>
        <end position="97"/>
    </location>
</feature>
<feature type="chain" id="PRO_5037869234" evidence="2">
    <location>
        <begin position="16"/>
        <end position="263"/>
    </location>
</feature>
<evidence type="ECO:0000256" key="2">
    <source>
        <dbReference type="SAM" id="SignalP"/>
    </source>
</evidence>